<dbReference type="Gene3D" id="3.30.457.60">
    <property type="match status" value="1"/>
</dbReference>
<sequence length="712" mass="80886">MATPSTQAIELEAGFRLREDAYPQQQCAPRPNTSLRESRLRPRVHATRFEGKLQRKYGAPDAEEYESHRRCIEELKAELGTLRYSLSTIEQEKEMAEARHKTEIEDQRRRAQEDFEKKQAAEAESAKVARQLESVQAELRELRDAATQDKSTFDKRVRDAEAENRLLTEQMEELVTAKDDAARINEKKVMDIQMELDTAKRDAQELEQETASREAMLQTTQTQLAEKDNQIGSLEADVLRLKAQTGDAETMAVIKRELTEQVQHIRRLEATNREQLSELRHLRQIHKAVEVVEEEKRMLQRKLEAAETLEAELDEARIQRQRLEDERLAWTAYLQSAAESGGEDMQFESPEELARALVRERLTSASYVEQMGTLQADVAAHESTIQALEEEKAELRAEVEKAKDATVSSVAVGGDKLRARLERQRALATKEVEYLRAQLKTFDAEDLTFQPEQHDQVRAQRIQELEDLVDQYKAEVQALHGELSAPAEPVTPVAGSKRQRSVEPAGGPSHEQMGQLVRKNRKLQDEFTALQTKLALSEKELFEAVKTSTLEALKKENAELLAHMQNPKSTSSFPTMPASMLEAAQRQVREARAETASAQKSAKRLKEVWTAKSAEFKEAIFSTLGWTVTFIPNGKMRVESVYYPSQTDEHENSIVFDGEKGTMKVGGGPRSAFAQRIDDQIKFWVREKGCIPGFLAALTLEFYDEHSKAPRD</sequence>
<protein>
    <recommendedName>
        <fullName evidence="3">Spindle assembly checkpoint component MAD1</fullName>
    </recommendedName>
</protein>
<feature type="compositionally biased region" description="Basic and acidic residues" evidence="9">
    <location>
        <begin position="95"/>
        <end position="127"/>
    </location>
</feature>
<dbReference type="GO" id="GO:0005635">
    <property type="term" value="C:nuclear envelope"/>
    <property type="evidence" value="ECO:0007669"/>
    <property type="project" value="TreeGrafter"/>
</dbReference>
<feature type="region of interest" description="Disordered" evidence="9">
    <location>
        <begin position="483"/>
        <end position="515"/>
    </location>
</feature>
<dbReference type="Pfam" id="PF05557">
    <property type="entry name" value="MAD"/>
    <property type="match status" value="2"/>
</dbReference>
<comment type="subcellular location">
    <subcellularLocation>
        <location evidence="1">Nucleus</location>
    </subcellularLocation>
</comment>
<evidence type="ECO:0000313" key="10">
    <source>
        <dbReference type="EMBL" id="CAI4214892.1"/>
    </source>
</evidence>
<dbReference type="Proteomes" id="UP000838763">
    <property type="component" value="Unassembled WGS sequence"/>
</dbReference>
<evidence type="ECO:0000256" key="5">
    <source>
        <dbReference type="ARBA" id="ARBA00022776"/>
    </source>
</evidence>
<accession>A0A9P1H2T4</accession>
<evidence type="ECO:0000256" key="4">
    <source>
        <dbReference type="ARBA" id="ARBA00022618"/>
    </source>
</evidence>
<evidence type="ECO:0000256" key="8">
    <source>
        <dbReference type="SAM" id="Coils"/>
    </source>
</evidence>
<feature type="coiled-coil region" evidence="8">
    <location>
        <begin position="371"/>
        <end position="438"/>
    </location>
</feature>
<evidence type="ECO:0000256" key="1">
    <source>
        <dbReference type="ARBA" id="ARBA00004123"/>
    </source>
</evidence>
<keyword evidence="5" id="KW-0498">Mitosis</keyword>
<dbReference type="GO" id="GO:0051315">
    <property type="term" value="P:attachment of mitotic spindle microtubules to kinetochore"/>
    <property type="evidence" value="ECO:0007669"/>
    <property type="project" value="TreeGrafter"/>
</dbReference>
<comment type="similarity">
    <text evidence="2">Belongs to the MAD1 family.</text>
</comment>
<dbReference type="EMBL" id="CALLCH030000012">
    <property type="protein sequence ID" value="CAI4214892.1"/>
    <property type="molecule type" value="Genomic_DNA"/>
</dbReference>
<evidence type="ECO:0000313" key="11">
    <source>
        <dbReference type="Proteomes" id="UP000838763"/>
    </source>
</evidence>
<feature type="coiled-coil region" evidence="8">
    <location>
        <begin position="581"/>
        <end position="608"/>
    </location>
</feature>
<proteinExistence type="inferred from homology"/>
<dbReference type="PANTHER" id="PTHR23168">
    <property type="entry name" value="MITOTIC SPINDLE ASSEMBLY CHECKPOINT PROTEIN MAD1 MITOTIC ARREST DEFICIENT-LIKE PROTEIN 1"/>
    <property type="match status" value="1"/>
</dbReference>
<keyword evidence="8" id="KW-0175">Coiled coil</keyword>
<evidence type="ECO:0000256" key="7">
    <source>
        <dbReference type="ARBA" id="ARBA00023306"/>
    </source>
</evidence>
<keyword evidence="4" id="KW-0132">Cell division</keyword>
<feature type="region of interest" description="Disordered" evidence="9">
    <location>
        <begin position="95"/>
        <end position="128"/>
    </location>
</feature>
<dbReference type="GO" id="GO:0007094">
    <property type="term" value="P:mitotic spindle assembly checkpoint signaling"/>
    <property type="evidence" value="ECO:0007669"/>
    <property type="project" value="InterPro"/>
</dbReference>
<dbReference type="InterPro" id="IPR008672">
    <property type="entry name" value="Mad1"/>
</dbReference>
<evidence type="ECO:0000256" key="3">
    <source>
        <dbReference type="ARBA" id="ARBA00022019"/>
    </source>
</evidence>
<gene>
    <name evidence="10" type="ORF">PPNO1_LOCUS4619</name>
</gene>
<name>A0A9P1H2T4_9PEZI</name>
<dbReference type="OrthoDB" id="331602at2759"/>
<organism evidence="10 11">
    <name type="scientific">Parascedosporium putredinis</name>
    <dbReference type="NCBI Taxonomy" id="1442378"/>
    <lineage>
        <taxon>Eukaryota</taxon>
        <taxon>Fungi</taxon>
        <taxon>Dikarya</taxon>
        <taxon>Ascomycota</taxon>
        <taxon>Pezizomycotina</taxon>
        <taxon>Sordariomycetes</taxon>
        <taxon>Hypocreomycetidae</taxon>
        <taxon>Microascales</taxon>
        <taxon>Microascaceae</taxon>
        <taxon>Parascedosporium</taxon>
    </lineage>
</organism>
<keyword evidence="6" id="KW-0539">Nucleus</keyword>
<reference evidence="10" key="1">
    <citation type="submission" date="2022-11" db="EMBL/GenBank/DDBJ databases">
        <authorList>
            <person name="Scott C."/>
            <person name="Bruce N."/>
        </authorList>
    </citation>
    <scope>NUCLEOTIDE SEQUENCE</scope>
</reference>
<comment type="caution">
    <text evidence="10">The sequence shown here is derived from an EMBL/GenBank/DDBJ whole genome shotgun (WGS) entry which is preliminary data.</text>
</comment>
<dbReference type="GO" id="GO:0000776">
    <property type="term" value="C:kinetochore"/>
    <property type="evidence" value="ECO:0007669"/>
    <property type="project" value="TreeGrafter"/>
</dbReference>
<dbReference type="PANTHER" id="PTHR23168:SF0">
    <property type="entry name" value="MITOTIC SPINDLE ASSEMBLY CHECKPOINT PROTEIN MAD1"/>
    <property type="match status" value="1"/>
</dbReference>
<keyword evidence="7" id="KW-0131">Cell cycle</keyword>
<evidence type="ECO:0000256" key="6">
    <source>
        <dbReference type="ARBA" id="ARBA00023242"/>
    </source>
</evidence>
<evidence type="ECO:0000256" key="2">
    <source>
        <dbReference type="ARBA" id="ARBA00008029"/>
    </source>
</evidence>
<dbReference type="GO" id="GO:0072686">
    <property type="term" value="C:mitotic spindle"/>
    <property type="evidence" value="ECO:0007669"/>
    <property type="project" value="TreeGrafter"/>
</dbReference>
<evidence type="ECO:0000256" key="9">
    <source>
        <dbReference type="SAM" id="MobiDB-lite"/>
    </source>
</evidence>
<keyword evidence="11" id="KW-1185">Reference proteome</keyword>
<dbReference type="AlphaFoldDB" id="A0A9P1H2T4"/>
<dbReference type="GO" id="GO:0051301">
    <property type="term" value="P:cell division"/>
    <property type="evidence" value="ECO:0007669"/>
    <property type="project" value="UniProtKB-KW"/>
</dbReference>